<dbReference type="EMBL" id="FTRV01000017">
    <property type="protein sequence ID" value="SPM32203.1"/>
    <property type="molecule type" value="Genomic_DNA"/>
</dbReference>
<dbReference type="AlphaFoldDB" id="A0A2U3NLA1"/>
<protein>
    <submittedName>
        <fullName evidence="1">Mycobacterium terramassiliense ORFan</fullName>
    </submittedName>
</protein>
<reference evidence="1 2" key="1">
    <citation type="submission" date="2017-01" db="EMBL/GenBank/DDBJ databases">
        <authorList>
            <consortium name="Urmite Genomes"/>
        </authorList>
    </citation>
    <scope>NUCLEOTIDE SEQUENCE [LARGE SCALE GENOMIC DNA]</scope>
    <source>
        <strain evidence="1 2">AB308</strain>
    </source>
</reference>
<evidence type="ECO:0000313" key="2">
    <source>
        <dbReference type="Proteomes" id="UP000241595"/>
    </source>
</evidence>
<proteinExistence type="predicted"/>
<evidence type="ECO:0000313" key="1">
    <source>
        <dbReference type="EMBL" id="SPM32203.1"/>
    </source>
</evidence>
<dbReference type="RefSeq" id="WP_077104356.1">
    <property type="nucleotide sequence ID" value="NZ_LT717701.1"/>
</dbReference>
<dbReference type="Proteomes" id="UP000241595">
    <property type="component" value="Unassembled WGS sequence"/>
</dbReference>
<keyword evidence="2" id="KW-1185">Reference proteome</keyword>
<accession>A0A2U3NLA1</accession>
<gene>
    <name evidence="1" type="ORF">MTAB308_5730</name>
</gene>
<organism evidence="1 2">
    <name type="scientific">Mycobacterium terramassiliense</name>
    <dbReference type="NCBI Taxonomy" id="1841859"/>
    <lineage>
        <taxon>Bacteria</taxon>
        <taxon>Bacillati</taxon>
        <taxon>Actinomycetota</taxon>
        <taxon>Actinomycetes</taxon>
        <taxon>Mycobacteriales</taxon>
        <taxon>Mycobacteriaceae</taxon>
        <taxon>Mycobacterium</taxon>
    </lineage>
</organism>
<dbReference type="OrthoDB" id="9889089at2"/>
<name>A0A2U3NLA1_9MYCO</name>
<sequence length="362" mass="39351">MPFRADAVAAGRAILRSLPVRAVQGASPRLRRITCASRVGAVLMLIAILMRAGNAEAGAQAPKVLFEQAAVDDLVRTFLVPLADPLHPKPQPTDRMVLVLWQPNPKRSDGTLVPTSWTAGDKTGFYPAPPLEHQLGFEDRNGTTTVQAQGGVVGAYLNAQEVSPATDFGKLMITPEFRWSDESAARPFSELGQALLVSLELQVPTASDAHRPGSLAYIVADLEFTDRVSGTKLSYGSKLFFNGYPQSTSMDIAYDAESRSIMVNAPDDDGSPTLLRAPGSDRFTGTPWRGWRTFSYAITGRAFSFALDRVRDRYPNANASQDPADYRLTMFHLNAEVQHDSGPAELGWSMRNARIVLQDGGS</sequence>